<evidence type="ECO:0000256" key="1">
    <source>
        <dbReference type="ARBA" id="ARBA00007884"/>
    </source>
</evidence>
<dbReference type="EMBL" id="BSNL01000001">
    <property type="protein sequence ID" value="GLQ26754.1"/>
    <property type="molecule type" value="Genomic_DNA"/>
</dbReference>
<dbReference type="PANTHER" id="PTHR13194">
    <property type="entry name" value="COMPLEX I INTERMEDIATE-ASSOCIATED PROTEIN 30"/>
    <property type="match status" value="1"/>
</dbReference>
<organism evidence="3 4">
    <name type="scientific">Sulfitobacter pacificus</name>
    <dbReference type="NCBI Taxonomy" id="1499314"/>
    <lineage>
        <taxon>Bacteria</taxon>
        <taxon>Pseudomonadati</taxon>
        <taxon>Pseudomonadota</taxon>
        <taxon>Alphaproteobacteria</taxon>
        <taxon>Rhodobacterales</taxon>
        <taxon>Roseobacteraceae</taxon>
        <taxon>Sulfitobacter</taxon>
    </lineage>
</organism>
<dbReference type="Pfam" id="PF08547">
    <property type="entry name" value="CIA30"/>
    <property type="match status" value="1"/>
</dbReference>
<dbReference type="RefSeq" id="WP_284372217.1">
    <property type="nucleotide sequence ID" value="NZ_BSNL01000001.1"/>
</dbReference>
<dbReference type="InterPro" id="IPR013857">
    <property type="entry name" value="NADH-UbQ_OxRdtase-assoc_prot30"/>
</dbReference>
<evidence type="ECO:0000313" key="4">
    <source>
        <dbReference type="Proteomes" id="UP001161388"/>
    </source>
</evidence>
<accession>A0ABQ5VI46</accession>
<evidence type="ECO:0000313" key="3">
    <source>
        <dbReference type="EMBL" id="GLQ26754.1"/>
    </source>
</evidence>
<gene>
    <name evidence="3" type="ORF">GCM10007927_15570</name>
</gene>
<reference evidence="3" key="1">
    <citation type="journal article" date="2014" name="Int. J. Syst. Evol. Microbiol.">
        <title>Complete genome of a new Firmicutes species belonging to the dominant human colonic microbiota ('Ruminococcus bicirculans') reveals two chromosomes and a selective capacity to utilize plant glucans.</title>
        <authorList>
            <consortium name="NISC Comparative Sequencing Program"/>
            <person name="Wegmann U."/>
            <person name="Louis P."/>
            <person name="Goesmann A."/>
            <person name="Henrissat B."/>
            <person name="Duncan S.H."/>
            <person name="Flint H.J."/>
        </authorList>
    </citation>
    <scope>NUCLEOTIDE SEQUENCE</scope>
    <source>
        <strain evidence="3">NBRC 109915</strain>
    </source>
</reference>
<proteinExistence type="inferred from homology"/>
<evidence type="ECO:0000259" key="2">
    <source>
        <dbReference type="Pfam" id="PF08547"/>
    </source>
</evidence>
<dbReference type="InterPro" id="IPR008979">
    <property type="entry name" value="Galactose-bd-like_sf"/>
</dbReference>
<dbReference type="SUPFAM" id="SSF49785">
    <property type="entry name" value="Galactose-binding domain-like"/>
    <property type="match status" value="1"/>
</dbReference>
<comment type="similarity">
    <text evidence="1">Belongs to the CIA30 family.</text>
</comment>
<reference evidence="3" key="2">
    <citation type="submission" date="2023-01" db="EMBL/GenBank/DDBJ databases">
        <title>Draft genome sequence of Sulfitobacter pacificus strain NBRC 109915.</title>
        <authorList>
            <person name="Sun Q."/>
            <person name="Mori K."/>
        </authorList>
    </citation>
    <scope>NUCLEOTIDE SEQUENCE</scope>
    <source>
        <strain evidence="3">NBRC 109915</strain>
    </source>
</reference>
<dbReference type="PANTHER" id="PTHR13194:SF19">
    <property type="entry name" value="NAD(P)-BINDING ROSSMANN-FOLD SUPERFAMILY PROTEIN"/>
    <property type="match status" value="1"/>
</dbReference>
<name>A0ABQ5VI46_9RHOB</name>
<dbReference type="InterPro" id="IPR039131">
    <property type="entry name" value="NDUFAF1"/>
</dbReference>
<dbReference type="Proteomes" id="UP001161388">
    <property type="component" value="Unassembled WGS sequence"/>
</dbReference>
<protein>
    <recommendedName>
        <fullName evidence="2">NADH:ubiquinone oxidoreductase intermediate-associated protein 30 domain-containing protein</fullName>
    </recommendedName>
</protein>
<keyword evidence="4" id="KW-1185">Reference proteome</keyword>
<feature type="domain" description="NADH:ubiquinone oxidoreductase intermediate-associated protein 30" evidence="2">
    <location>
        <begin position="5"/>
        <end position="140"/>
    </location>
</feature>
<comment type="caution">
    <text evidence="3">The sequence shown here is derived from an EMBL/GenBank/DDBJ whole genome shotgun (WGS) entry which is preliminary data.</text>
</comment>
<sequence length="155" mass="17207">MDLNPDWECVTDTVMGGVSKAHVATTAYNGRQATRLRGEVSLDNNGGFVQMAFDVAEGGGTLDASPFEGIQLDVWGNAEVYDLRLRTDQLEKPWHSYRADFMAKPEWQCIHIPFADIRPHRTTIPFAPARLRRIGVLAIGRAFHADIAISGVRLI</sequence>